<dbReference type="SUPFAM" id="SSF55811">
    <property type="entry name" value="Nudix"/>
    <property type="match status" value="1"/>
</dbReference>
<name>A0AAP9EBC1_LEULA</name>
<dbReference type="InterPro" id="IPR015797">
    <property type="entry name" value="NUDIX_hydrolase-like_dom_sf"/>
</dbReference>
<dbReference type="CDD" id="cd04693">
    <property type="entry name" value="NUDIX_Hydrolase"/>
    <property type="match status" value="1"/>
</dbReference>
<evidence type="ECO:0000256" key="1">
    <source>
        <dbReference type="ARBA" id="ARBA00022801"/>
    </source>
</evidence>
<keyword evidence="1" id="KW-0378">Hydrolase</keyword>
<dbReference type="PROSITE" id="PS51462">
    <property type="entry name" value="NUDIX"/>
    <property type="match status" value="1"/>
</dbReference>
<organism evidence="3 4">
    <name type="scientific">Leuconostoc lactis</name>
    <dbReference type="NCBI Taxonomy" id="1246"/>
    <lineage>
        <taxon>Bacteria</taxon>
        <taxon>Bacillati</taxon>
        <taxon>Bacillota</taxon>
        <taxon>Bacilli</taxon>
        <taxon>Lactobacillales</taxon>
        <taxon>Lactobacillaceae</taxon>
        <taxon>Leuconostoc</taxon>
    </lineage>
</organism>
<dbReference type="PANTHER" id="PTHR10885:SF0">
    <property type="entry name" value="ISOPENTENYL-DIPHOSPHATE DELTA-ISOMERASE"/>
    <property type="match status" value="1"/>
</dbReference>
<dbReference type="PANTHER" id="PTHR10885">
    <property type="entry name" value="ISOPENTENYL-DIPHOSPHATE DELTA-ISOMERASE"/>
    <property type="match status" value="1"/>
</dbReference>
<dbReference type="AlphaFoldDB" id="A0AAP9EBC1"/>
<dbReference type="EMBL" id="CP042387">
    <property type="protein sequence ID" value="QEA43662.1"/>
    <property type="molecule type" value="Genomic_DNA"/>
</dbReference>
<accession>A0AAP9EBC1</accession>
<evidence type="ECO:0000313" key="3">
    <source>
        <dbReference type="EMBL" id="QEA43662.1"/>
    </source>
</evidence>
<dbReference type="Gene3D" id="3.90.79.10">
    <property type="entry name" value="Nucleoside Triphosphate Pyrophosphohydrolase"/>
    <property type="match status" value="1"/>
</dbReference>
<dbReference type="RefSeq" id="WP_095652286.1">
    <property type="nucleotide sequence ID" value="NZ_CP042387.1"/>
</dbReference>
<dbReference type="Proteomes" id="UP000321298">
    <property type="component" value="Chromosome"/>
</dbReference>
<keyword evidence="4" id="KW-1185">Reference proteome</keyword>
<protein>
    <submittedName>
        <fullName evidence="3">NUDIX domain-containing protein</fullName>
    </submittedName>
</protein>
<dbReference type="GO" id="GO:0016787">
    <property type="term" value="F:hydrolase activity"/>
    <property type="evidence" value="ECO:0007669"/>
    <property type="project" value="UniProtKB-KW"/>
</dbReference>
<dbReference type="GeneID" id="66531077"/>
<reference evidence="3 4" key="1">
    <citation type="submission" date="2019-06" db="EMBL/GenBank/DDBJ databases">
        <title>Genome analyses of bacteria isolated from kimchi.</title>
        <authorList>
            <person name="Lee S."/>
            <person name="Ahn S."/>
            <person name="Roh S."/>
        </authorList>
    </citation>
    <scope>NUCLEOTIDE SEQUENCE [LARGE SCALE GENOMIC DNA]</scope>
    <source>
        <strain evidence="3 4">CBA3625</strain>
    </source>
</reference>
<dbReference type="InterPro" id="IPR020084">
    <property type="entry name" value="NUDIX_hydrolase_CS"/>
</dbReference>
<evidence type="ECO:0000313" key="4">
    <source>
        <dbReference type="Proteomes" id="UP000321298"/>
    </source>
</evidence>
<dbReference type="Pfam" id="PF00293">
    <property type="entry name" value="NUDIX"/>
    <property type="match status" value="1"/>
</dbReference>
<dbReference type="InterPro" id="IPR000086">
    <property type="entry name" value="NUDIX_hydrolase_dom"/>
</dbReference>
<proteinExistence type="predicted"/>
<dbReference type="PROSITE" id="PS00893">
    <property type="entry name" value="NUDIX_BOX"/>
    <property type="match status" value="1"/>
</dbReference>
<gene>
    <name evidence="3" type="ORF">FGL83_02645</name>
</gene>
<sequence length="172" mass="19405">MSDHRADKLGEYWDVYNAQKERTGRTHQRGQQLQPGDYHLVTNGLIFNSKGDVLLQQRAFDKLSHPGIWTADTGGAVLVGETSQQALVRELSEELGLAVSADELVFIETLRYTDWIEDWYAIRLPDQPVTFQLQTAEVVAVRWVSFAEALANNTANGFDDNDLLHTAKARLF</sequence>
<evidence type="ECO:0000259" key="2">
    <source>
        <dbReference type="PROSITE" id="PS51462"/>
    </source>
</evidence>
<feature type="domain" description="Nudix hydrolase" evidence="2">
    <location>
        <begin position="37"/>
        <end position="171"/>
    </location>
</feature>